<reference evidence="1 2" key="1">
    <citation type="submission" date="2019-06" db="EMBL/GenBank/DDBJ databases">
        <title>Whole genome sequence for Cellvibrionaceae sp. R142.</title>
        <authorList>
            <person name="Wang G."/>
        </authorList>
    </citation>
    <scope>NUCLEOTIDE SEQUENCE [LARGE SCALE GENOMIC DNA]</scope>
    <source>
        <strain evidence="1 2">R142</strain>
    </source>
</reference>
<keyword evidence="2" id="KW-1185">Reference proteome</keyword>
<sequence>MSELAKIKAKVAGELLQHFEVAEESQPFVQADVPPLACIQALAEHKCFNDAVKLIAHALPKREAVWWACLAARHGGGEAAASGDTAAALAAAENWVKEPSEANRQIAKKTGDKTGHKSAASWAATAAYWSTGSMAPDGEPAVPPPPYLYAHAVAGSVSLAAVLPDPDQAEEKFKRYITQGLDLANGGRGEVSG</sequence>
<dbReference type="Proteomes" id="UP000319732">
    <property type="component" value="Unassembled WGS sequence"/>
</dbReference>
<dbReference type="AlphaFoldDB" id="A0A545SPL5"/>
<organism evidence="1 2">
    <name type="scientific">Exilibacterium tricleocarpae</name>
    <dbReference type="NCBI Taxonomy" id="2591008"/>
    <lineage>
        <taxon>Bacteria</taxon>
        <taxon>Pseudomonadati</taxon>
        <taxon>Pseudomonadota</taxon>
        <taxon>Gammaproteobacteria</taxon>
        <taxon>Cellvibrionales</taxon>
        <taxon>Cellvibrionaceae</taxon>
        <taxon>Exilibacterium</taxon>
    </lineage>
</organism>
<proteinExistence type="predicted"/>
<gene>
    <name evidence="1" type="ORF">FKG94_26610</name>
</gene>
<comment type="caution">
    <text evidence="1">The sequence shown here is derived from an EMBL/GenBank/DDBJ whole genome shotgun (WGS) entry which is preliminary data.</text>
</comment>
<protein>
    <submittedName>
        <fullName evidence="1">Uncharacterized protein</fullName>
    </submittedName>
</protein>
<accession>A0A545SPL5</accession>
<dbReference type="RefSeq" id="WP_142929990.1">
    <property type="nucleotide sequence ID" value="NZ_ML660114.1"/>
</dbReference>
<dbReference type="EMBL" id="VHSG01000038">
    <property type="protein sequence ID" value="TQV66928.1"/>
    <property type="molecule type" value="Genomic_DNA"/>
</dbReference>
<evidence type="ECO:0000313" key="1">
    <source>
        <dbReference type="EMBL" id="TQV66928.1"/>
    </source>
</evidence>
<name>A0A545SPL5_9GAMM</name>
<dbReference type="OrthoDB" id="5572566at2"/>
<evidence type="ECO:0000313" key="2">
    <source>
        <dbReference type="Proteomes" id="UP000319732"/>
    </source>
</evidence>
<dbReference type="InterPro" id="IPR053855">
    <property type="entry name" value="DUF6931"/>
</dbReference>
<dbReference type="Pfam" id="PF22011">
    <property type="entry name" value="DUF6931"/>
    <property type="match status" value="1"/>
</dbReference>